<dbReference type="GO" id="GO:0042956">
    <property type="term" value="P:maltodextrin transmembrane transport"/>
    <property type="evidence" value="ECO:0007669"/>
    <property type="project" value="TreeGrafter"/>
</dbReference>
<dbReference type="GO" id="GO:0055052">
    <property type="term" value="C:ATP-binding cassette (ABC) transporter complex, substrate-binding subunit-containing"/>
    <property type="evidence" value="ECO:0007669"/>
    <property type="project" value="TreeGrafter"/>
</dbReference>
<dbReference type="KEGG" id="lpil:LIP_1996"/>
<dbReference type="PANTHER" id="PTHR30061:SF50">
    <property type="entry name" value="MALTOSE_MALTODEXTRIN-BINDING PERIPLASMIC PROTEIN"/>
    <property type="match status" value="1"/>
</dbReference>
<accession>A0A0K2SLF4</accession>
<keyword evidence="5" id="KW-1185">Reference proteome</keyword>
<protein>
    <recommendedName>
        <fullName evidence="6">ABC transporter substrate-binding protein</fullName>
    </recommendedName>
</protein>
<evidence type="ECO:0008006" key="6">
    <source>
        <dbReference type="Google" id="ProtNLM"/>
    </source>
</evidence>
<dbReference type="GO" id="GO:1901982">
    <property type="term" value="F:maltose binding"/>
    <property type="evidence" value="ECO:0007669"/>
    <property type="project" value="TreeGrafter"/>
</dbReference>
<comment type="similarity">
    <text evidence="1">Belongs to the bacterial solute-binding protein 1 family.</text>
</comment>
<evidence type="ECO:0000256" key="1">
    <source>
        <dbReference type="ARBA" id="ARBA00008520"/>
    </source>
</evidence>
<gene>
    <name evidence="4" type="ORF">LIP_1996</name>
</gene>
<evidence type="ECO:0000256" key="3">
    <source>
        <dbReference type="ARBA" id="ARBA00022729"/>
    </source>
</evidence>
<name>A0A0K2SLF4_LIMPI</name>
<reference evidence="5" key="2">
    <citation type="journal article" date="2016" name="Int. J. Syst. Evol. Microbiol.">
        <title>Complete genome sequence and cell structure of Limnochorda pilosa, a Gram-negative spore-former within the phylum Firmicutes.</title>
        <authorList>
            <person name="Watanabe M."/>
            <person name="Kojima H."/>
            <person name="Fukui M."/>
        </authorList>
    </citation>
    <scope>NUCLEOTIDE SEQUENCE [LARGE SCALE GENOMIC DNA]</scope>
    <source>
        <strain evidence="5">HC45</strain>
    </source>
</reference>
<organism evidence="4 5">
    <name type="scientific">Limnochorda pilosa</name>
    <dbReference type="NCBI Taxonomy" id="1555112"/>
    <lineage>
        <taxon>Bacteria</taxon>
        <taxon>Bacillati</taxon>
        <taxon>Bacillota</taxon>
        <taxon>Limnochordia</taxon>
        <taxon>Limnochordales</taxon>
        <taxon>Limnochordaceae</taxon>
        <taxon>Limnochorda</taxon>
    </lineage>
</organism>
<proteinExistence type="inferred from homology"/>
<evidence type="ECO:0000313" key="4">
    <source>
        <dbReference type="EMBL" id="BAS27837.1"/>
    </source>
</evidence>
<keyword evidence="2" id="KW-0813">Transport</keyword>
<dbReference type="Pfam" id="PF01547">
    <property type="entry name" value="SBP_bac_1"/>
    <property type="match status" value="1"/>
</dbReference>
<keyword evidence="3" id="KW-0732">Signal</keyword>
<sequence length="421" mass="46174">MARPSGRWTFLGAIVLVGALAVSLLVPGASAAQTTITWLYPGGEQPVSRQTWQAQLERFSKVHPEIRVEVIDVPWDLAHDRIVNMVLADDAPDLIQMGSRWIPEFAEMGALLPLDEYFGTTKGQIYYPALLKTVTYKGKLYALPRAYSTQALIYRTDLVGAPPKTWDELVATALEIQKEHPGMYGFGIGGANHVSTLSQYFTILFSYGGRVFDEAGNVVLDSPEAVAALKEYVDLYRTHKVVPNPLEYNREQLPDLFRSGRIAMFISGPWGGRATGLPPENDQVPYASAKVPAGPAGTATEVVSDSTGIWAGTDNLDAAVTFLDFITTEEEQVQRDLIGGLVPQGPDMAARPEFKGNPYFATFVDMAQYGSSQPQPALWEPFQDVIVDMVQSVLLGLRTPEEAVKNAVTELRRQNLVPAEL</sequence>
<dbReference type="GO" id="GO:0015768">
    <property type="term" value="P:maltose transport"/>
    <property type="evidence" value="ECO:0007669"/>
    <property type="project" value="TreeGrafter"/>
</dbReference>
<dbReference type="SUPFAM" id="SSF53850">
    <property type="entry name" value="Periplasmic binding protein-like II"/>
    <property type="match status" value="1"/>
</dbReference>
<dbReference type="STRING" id="1555112.LIP_1996"/>
<dbReference type="EMBL" id="AP014924">
    <property type="protein sequence ID" value="BAS27837.1"/>
    <property type="molecule type" value="Genomic_DNA"/>
</dbReference>
<evidence type="ECO:0000256" key="2">
    <source>
        <dbReference type="ARBA" id="ARBA00022448"/>
    </source>
</evidence>
<dbReference type="PANTHER" id="PTHR30061">
    <property type="entry name" value="MALTOSE-BINDING PERIPLASMIC PROTEIN"/>
    <property type="match status" value="1"/>
</dbReference>
<dbReference type="Proteomes" id="UP000065807">
    <property type="component" value="Chromosome"/>
</dbReference>
<dbReference type="Gene3D" id="3.40.190.10">
    <property type="entry name" value="Periplasmic binding protein-like II"/>
    <property type="match status" value="2"/>
</dbReference>
<reference evidence="5" key="1">
    <citation type="submission" date="2015-07" db="EMBL/GenBank/DDBJ databases">
        <title>Complete genome sequence and phylogenetic analysis of Limnochorda pilosa.</title>
        <authorList>
            <person name="Watanabe M."/>
            <person name="Kojima H."/>
            <person name="Fukui M."/>
        </authorList>
    </citation>
    <scope>NUCLEOTIDE SEQUENCE [LARGE SCALE GENOMIC DNA]</scope>
    <source>
        <strain evidence="5">HC45</strain>
    </source>
</reference>
<dbReference type="CDD" id="cd13585">
    <property type="entry name" value="PBP2_TMBP_like"/>
    <property type="match status" value="1"/>
</dbReference>
<evidence type="ECO:0000313" key="5">
    <source>
        <dbReference type="Proteomes" id="UP000065807"/>
    </source>
</evidence>
<dbReference type="InterPro" id="IPR006059">
    <property type="entry name" value="SBP"/>
</dbReference>
<dbReference type="AlphaFoldDB" id="A0A0K2SLF4"/>